<feature type="transmembrane region" description="Helical" evidence="7">
    <location>
        <begin position="108"/>
        <end position="132"/>
    </location>
</feature>
<evidence type="ECO:0000313" key="9">
    <source>
        <dbReference type="EMBL" id="SUZ76415.1"/>
    </source>
</evidence>
<dbReference type="CDD" id="cd06261">
    <property type="entry name" value="TM_PBP2"/>
    <property type="match status" value="1"/>
</dbReference>
<dbReference type="Gene3D" id="1.10.3720.10">
    <property type="entry name" value="MetI-like"/>
    <property type="match status" value="1"/>
</dbReference>
<dbReference type="EMBL" id="UINC01001277">
    <property type="protein sequence ID" value="SUZ76415.1"/>
    <property type="molecule type" value="Genomic_DNA"/>
</dbReference>
<feature type="transmembrane region" description="Helical" evidence="7">
    <location>
        <begin position="217"/>
        <end position="239"/>
    </location>
</feature>
<feature type="transmembrane region" description="Helical" evidence="7">
    <location>
        <begin position="168"/>
        <end position="186"/>
    </location>
</feature>
<accession>A0A381QAR6</accession>
<dbReference type="InterPro" id="IPR035906">
    <property type="entry name" value="MetI-like_sf"/>
</dbReference>
<keyword evidence="2" id="KW-0813">Transport</keyword>
<evidence type="ECO:0000256" key="7">
    <source>
        <dbReference type="SAM" id="Phobius"/>
    </source>
</evidence>
<protein>
    <recommendedName>
        <fullName evidence="8">ABC transmembrane type-1 domain-containing protein</fullName>
    </recommendedName>
</protein>
<dbReference type="SUPFAM" id="SSF161098">
    <property type="entry name" value="MetI-like"/>
    <property type="match status" value="1"/>
</dbReference>
<feature type="transmembrane region" description="Helical" evidence="7">
    <location>
        <begin position="139"/>
        <end position="162"/>
    </location>
</feature>
<evidence type="ECO:0000259" key="8">
    <source>
        <dbReference type="PROSITE" id="PS50928"/>
    </source>
</evidence>
<comment type="subcellular location">
    <subcellularLocation>
        <location evidence="1">Cell membrane</location>
        <topology evidence="1">Multi-pass membrane protein</topology>
    </subcellularLocation>
</comment>
<feature type="domain" description="ABC transmembrane type-1" evidence="8">
    <location>
        <begin position="104"/>
        <end position="294"/>
    </location>
</feature>
<feature type="transmembrane region" description="Helical" evidence="7">
    <location>
        <begin position="273"/>
        <end position="293"/>
    </location>
</feature>
<organism evidence="9">
    <name type="scientific">marine metagenome</name>
    <dbReference type="NCBI Taxonomy" id="408172"/>
    <lineage>
        <taxon>unclassified sequences</taxon>
        <taxon>metagenomes</taxon>
        <taxon>ecological metagenomes</taxon>
    </lineage>
</organism>
<dbReference type="Pfam" id="PF00528">
    <property type="entry name" value="BPD_transp_1"/>
    <property type="match status" value="1"/>
</dbReference>
<dbReference type="PANTHER" id="PTHR43386">
    <property type="entry name" value="OLIGOPEPTIDE TRANSPORT SYSTEM PERMEASE PROTEIN APPC"/>
    <property type="match status" value="1"/>
</dbReference>
<evidence type="ECO:0000256" key="1">
    <source>
        <dbReference type="ARBA" id="ARBA00004651"/>
    </source>
</evidence>
<gene>
    <name evidence="9" type="ORF">METZ01_LOCUS29269</name>
</gene>
<keyword evidence="5 7" id="KW-1133">Transmembrane helix</keyword>
<evidence type="ECO:0000256" key="3">
    <source>
        <dbReference type="ARBA" id="ARBA00022475"/>
    </source>
</evidence>
<keyword evidence="3" id="KW-1003">Cell membrane</keyword>
<evidence type="ECO:0000256" key="4">
    <source>
        <dbReference type="ARBA" id="ARBA00022692"/>
    </source>
</evidence>
<dbReference type="PROSITE" id="PS50928">
    <property type="entry name" value="ABC_TM1"/>
    <property type="match status" value="1"/>
</dbReference>
<evidence type="ECO:0000256" key="2">
    <source>
        <dbReference type="ARBA" id="ARBA00022448"/>
    </source>
</evidence>
<dbReference type="GO" id="GO:0055085">
    <property type="term" value="P:transmembrane transport"/>
    <property type="evidence" value="ECO:0007669"/>
    <property type="project" value="InterPro"/>
</dbReference>
<dbReference type="AlphaFoldDB" id="A0A381QAR6"/>
<dbReference type="PANTHER" id="PTHR43386:SF1">
    <property type="entry name" value="D,D-DIPEPTIDE TRANSPORT SYSTEM PERMEASE PROTEIN DDPC-RELATED"/>
    <property type="match status" value="1"/>
</dbReference>
<dbReference type="InterPro" id="IPR050366">
    <property type="entry name" value="BP-dependent_transpt_permease"/>
</dbReference>
<proteinExistence type="predicted"/>
<name>A0A381QAR6_9ZZZZ</name>
<keyword evidence="4 7" id="KW-0812">Transmembrane</keyword>
<evidence type="ECO:0000256" key="5">
    <source>
        <dbReference type="ARBA" id="ARBA00022989"/>
    </source>
</evidence>
<evidence type="ECO:0000256" key="6">
    <source>
        <dbReference type="ARBA" id="ARBA00023136"/>
    </source>
</evidence>
<dbReference type="GO" id="GO:0005886">
    <property type="term" value="C:plasma membrane"/>
    <property type="evidence" value="ECO:0007669"/>
    <property type="project" value="UniProtKB-SubCell"/>
</dbReference>
<reference evidence="9" key="1">
    <citation type="submission" date="2018-05" db="EMBL/GenBank/DDBJ databases">
        <authorList>
            <person name="Lanie J.A."/>
            <person name="Ng W.-L."/>
            <person name="Kazmierczak K.M."/>
            <person name="Andrzejewski T.M."/>
            <person name="Davidsen T.M."/>
            <person name="Wayne K.J."/>
            <person name="Tettelin H."/>
            <person name="Glass J.I."/>
            <person name="Rusch D."/>
            <person name="Podicherti R."/>
            <person name="Tsui H.-C.T."/>
            <person name="Winkler M.E."/>
        </authorList>
    </citation>
    <scope>NUCLEOTIDE SEQUENCE</scope>
</reference>
<sequence>MPPGFKAYILEIPNSSNFNESYLNIKFFGKKFPNKEIVTNNYNFLDEGIEYENYNQEKLIVKYDLFPSNLSKQEIEKKYISQRKFIFGTDSFGRDVYGRIVLGTRVSLSIGFIAVLISLIIGLSIGILGGYYGGLVDKIVMTIINIFWSIPTLLLVIAISIALGKGFWQVYLAVGLTMWVEVARVVRGQVISEKNKDYIVATKVLGYSDMRIFIKHLLPNILGPILIICAANFAAAILIESGLSFLGIGTQPPIPSWGSMIKDNYQFIILGKAYLAFIPGISIMLLVTSFMFLGNSLSDLFNTNK</sequence>
<keyword evidence="6 7" id="KW-0472">Membrane</keyword>
<dbReference type="InterPro" id="IPR000515">
    <property type="entry name" value="MetI-like"/>
</dbReference>